<reference evidence="1" key="2">
    <citation type="journal article" date="2020" name="Microorganisms">
        <title>Osmotic Adaptation and Compatible Solute Biosynthesis of Phototrophic Bacteria as Revealed from Genome Analyses.</title>
        <authorList>
            <person name="Imhoff J.F."/>
            <person name="Rahn T."/>
            <person name="Kunzel S."/>
            <person name="Keller A."/>
            <person name="Neulinger S.C."/>
        </authorList>
    </citation>
    <scope>NUCLEOTIDE SEQUENCE</scope>
    <source>
        <strain evidence="1">DSM 4395</strain>
    </source>
</reference>
<dbReference type="EMBL" id="NHSF01000076">
    <property type="protein sequence ID" value="MBK5932093.1"/>
    <property type="molecule type" value="Genomic_DNA"/>
</dbReference>
<comment type="caution">
    <text evidence="1">The sequence shown here is derived from an EMBL/GenBank/DDBJ whole genome shotgun (WGS) entry which is preliminary data.</text>
</comment>
<evidence type="ECO:0008006" key="3">
    <source>
        <dbReference type="Google" id="ProtNLM"/>
    </source>
</evidence>
<dbReference type="RefSeq" id="WP_201246931.1">
    <property type="nucleotide sequence ID" value="NZ_NHSF01000076.1"/>
</dbReference>
<gene>
    <name evidence="1" type="ORF">CCR82_16515</name>
</gene>
<evidence type="ECO:0000313" key="2">
    <source>
        <dbReference type="Proteomes" id="UP001296967"/>
    </source>
</evidence>
<dbReference type="Pfam" id="PF10052">
    <property type="entry name" value="DUF2288"/>
    <property type="match status" value="1"/>
</dbReference>
<dbReference type="Proteomes" id="UP001296967">
    <property type="component" value="Unassembled WGS sequence"/>
</dbReference>
<protein>
    <recommendedName>
        <fullName evidence="3">DUF2288 domain-containing protein</fullName>
    </recommendedName>
</protein>
<dbReference type="AlphaFoldDB" id="A0AAJ0UIW8"/>
<dbReference type="InterPro" id="IPR018741">
    <property type="entry name" value="DUF2288"/>
</dbReference>
<accession>A0AAJ0UIW8</accession>
<reference evidence="1" key="1">
    <citation type="submission" date="2017-05" db="EMBL/GenBank/DDBJ databases">
        <authorList>
            <person name="Imhoff J.F."/>
            <person name="Rahn T."/>
            <person name="Kuenzel S."/>
            <person name="Neulinger S.C."/>
        </authorList>
    </citation>
    <scope>NUCLEOTIDE SEQUENCE</scope>
    <source>
        <strain evidence="1">DSM 4395</strain>
    </source>
</reference>
<organism evidence="1 2">
    <name type="scientific">Halochromatium salexigens</name>
    <name type="common">Chromatium salexigens</name>
    <dbReference type="NCBI Taxonomy" id="49447"/>
    <lineage>
        <taxon>Bacteria</taxon>
        <taxon>Pseudomonadati</taxon>
        <taxon>Pseudomonadota</taxon>
        <taxon>Gammaproteobacteria</taxon>
        <taxon>Chromatiales</taxon>
        <taxon>Chromatiaceae</taxon>
        <taxon>Halochromatium</taxon>
    </lineage>
</organism>
<sequence>MTDQPNAIDPLQAKLESETAKIPWRELQRFFAQGRAIQVAAGVDLIEVALAISRDERPQVEGWLATGAVERVSDAQATDWIAADALVWAVVVRPWVLVQSLD</sequence>
<evidence type="ECO:0000313" key="1">
    <source>
        <dbReference type="EMBL" id="MBK5932093.1"/>
    </source>
</evidence>
<keyword evidence="2" id="KW-1185">Reference proteome</keyword>
<proteinExistence type="predicted"/>
<name>A0AAJ0UIW8_HALSE</name>